<dbReference type="PANTHER" id="PTHR36440:SF1">
    <property type="entry name" value="PUTATIVE (AFU_ORTHOLOGUE AFUA_8G07350)-RELATED"/>
    <property type="match status" value="1"/>
</dbReference>
<dbReference type="InterPro" id="IPR006045">
    <property type="entry name" value="Cupin_1"/>
</dbReference>
<dbReference type="OrthoDB" id="4124983at2759"/>
<name>A0A420ITP1_9PEZI</name>
<protein>
    <submittedName>
        <fullName evidence="3">Putative cupin domain-containing protein</fullName>
    </submittedName>
</protein>
<dbReference type="Gene3D" id="2.60.120.10">
    <property type="entry name" value="Jelly Rolls"/>
    <property type="match status" value="1"/>
</dbReference>
<dbReference type="InterPro" id="IPR011051">
    <property type="entry name" value="RmlC_Cupin_sf"/>
</dbReference>
<dbReference type="InterPro" id="IPR053146">
    <property type="entry name" value="QDO-like"/>
</dbReference>
<dbReference type="Pfam" id="PF00190">
    <property type="entry name" value="Cupin_1"/>
    <property type="match status" value="1"/>
</dbReference>
<gene>
    <name evidence="3" type="ORF">GcC1_059011</name>
</gene>
<proteinExistence type="predicted"/>
<dbReference type="SUPFAM" id="SSF51182">
    <property type="entry name" value="RmlC-like cupins"/>
    <property type="match status" value="1"/>
</dbReference>
<feature type="domain" description="Cupin type-1" evidence="2">
    <location>
        <begin position="86"/>
        <end position="168"/>
    </location>
</feature>
<dbReference type="Proteomes" id="UP000285405">
    <property type="component" value="Unassembled WGS sequence"/>
</dbReference>
<organism evidence="3 4">
    <name type="scientific">Golovinomyces cichoracearum</name>
    <dbReference type="NCBI Taxonomy" id="62708"/>
    <lineage>
        <taxon>Eukaryota</taxon>
        <taxon>Fungi</taxon>
        <taxon>Dikarya</taxon>
        <taxon>Ascomycota</taxon>
        <taxon>Pezizomycotina</taxon>
        <taxon>Leotiomycetes</taxon>
        <taxon>Erysiphales</taxon>
        <taxon>Erysiphaceae</taxon>
        <taxon>Golovinomyces</taxon>
    </lineage>
</organism>
<evidence type="ECO:0000256" key="1">
    <source>
        <dbReference type="SAM" id="MobiDB-lite"/>
    </source>
</evidence>
<dbReference type="EMBL" id="MCBR01005995">
    <property type="protein sequence ID" value="RKF77912.1"/>
    <property type="molecule type" value="Genomic_DNA"/>
</dbReference>
<comment type="caution">
    <text evidence="3">The sequence shown here is derived from an EMBL/GenBank/DDBJ whole genome shotgun (WGS) entry which is preliminary data.</text>
</comment>
<dbReference type="InterPro" id="IPR014710">
    <property type="entry name" value="RmlC-like_jellyroll"/>
</dbReference>
<feature type="region of interest" description="Disordered" evidence="1">
    <location>
        <begin position="1"/>
        <end position="33"/>
    </location>
</feature>
<accession>A0A420ITP1</accession>
<dbReference type="AlphaFoldDB" id="A0A420ITP1"/>
<sequence>MTAIKSLDGYKSHVQVEETQDQTVNHESESPEKPVNFVFSDGKNLEVIKVGPATIHILEDGRNTDNQFGAVSVTLGPKTPGPTAIWHRMNHTTFHITKGRLRFFTSPTAPAITNGCSRSSNDQNSDIITTHVVKAGDFIVVPNCAIHQFDNPFDEEVVFINTFSPAHYINAIRKIARETQKAVEKGRFPLRPEEQLEIMRGWATFPPPVN</sequence>
<evidence type="ECO:0000313" key="3">
    <source>
        <dbReference type="EMBL" id="RKF77912.1"/>
    </source>
</evidence>
<evidence type="ECO:0000259" key="2">
    <source>
        <dbReference type="Pfam" id="PF00190"/>
    </source>
</evidence>
<reference evidence="3 4" key="1">
    <citation type="journal article" date="2018" name="BMC Genomics">
        <title>Comparative genome analyses reveal sequence features reflecting distinct modes of host-adaptation between dicot and monocot powdery mildew.</title>
        <authorList>
            <person name="Wu Y."/>
            <person name="Ma X."/>
            <person name="Pan Z."/>
            <person name="Kale S.D."/>
            <person name="Song Y."/>
            <person name="King H."/>
            <person name="Zhang Q."/>
            <person name="Presley C."/>
            <person name="Deng X."/>
            <person name="Wei C.I."/>
            <person name="Xiao S."/>
        </authorList>
    </citation>
    <scope>NUCLEOTIDE SEQUENCE [LARGE SCALE GENOMIC DNA]</scope>
    <source>
        <strain evidence="3">UCSC1</strain>
    </source>
</reference>
<evidence type="ECO:0000313" key="4">
    <source>
        <dbReference type="Proteomes" id="UP000285405"/>
    </source>
</evidence>
<dbReference type="PANTHER" id="PTHR36440">
    <property type="entry name" value="PUTATIVE (AFU_ORTHOLOGUE AFUA_8G07350)-RELATED"/>
    <property type="match status" value="1"/>
</dbReference>